<proteinExistence type="inferred from homology"/>
<evidence type="ECO:0000256" key="2">
    <source>
        <dbReference type="ARBA" id="ARBA00022448"/>
    </source>
</evidence>
<dbReference type="EMBL" id="JBHRTI010000004">
    <property type="protein sequence ID" value="MFC3147843.1"/>
    <property type="molecule type" value="Genomic_DNA"/>
</dbReference>
<gene>
    <name evidence="7" type="ORF">ACFOEN_09335</name>
</gene>
<reference evidence="8" key="1">
    <citation type="journal article" date="2019" name="Int. J. Syst. Evol. Microbiol.">
        <title>The Global Catalogue of Microorganisms (GCM) 10K type strain sequencing project: providing services to taxonomists for standard genome sequencing and annotation.</title>
        <authorList>
            <consortium name="The Broad Institute Genomics Platform"/>
            <consortium name="The Broad Institute Genome Sequencing Center for Infectious Disease"/>
            <person name="Wu L."/>
            <person name="Ma J."/>
        </authorList>
    </citation>
    <scope>NUCLEOTIDE SEQUENCE [LARGE SCALE GENOMIC DNA]</scope>
    <source>
        <strain evidence="8">KCTC 52168</strain>
    </source>
</reference>
<evidence type="ECO:0000256" key="3">
    <source>
        <dbReference type="ARBA" id="ARBA00022729"/>
    </source>
</evidence>
<evidence type="ECO:0000313" key="8">
    <source>
        <dbReference type="Proteomes" id="UP001595556"/>
    </source>
</evidence>
<evidence type="ECO:0000256" key="4">
    <source>
        <dbReference type="ARBA" id="ARBA00022970"/>
    </source>
</evidence>
<feature type="chain" id="PRO_5045337143" evidence="5">
    <location>
        <begin position="43"/>
        <end position="390"/>
    </location>
</feature>
<dbReference type="Gene3D" id="3.40.50.2300">
    <property type="match status" value="2"/>
</dbReference>
<dbReference type="CDD" id="cd06326">
    <property type="entry name" value="PBP1_ABC_ligand_binding-like"/>
    <property type="match status" value="1"/>
</dbReference>
<sequence>MFDRLIARAQRSARLLLNRRVLARGLLAAAASAALSAAPAAAQDIKVGVTTAVTGQVAANVKEVLDGANLYLDWVNSRGGVQGRKIALEILDDAFDPKKAGENARVLIEERNVDVLFLSRGTPHTQAIIPHLEKNRVAIVGPSTGAMNFYTPVNPWVFMTRGTYQAEAAEIVRHFASIGASRIAVVHVDDSFGKDGMIGAQKGFDDTKLKPAAVLTYDRAKPDFSTVVPALRNARPDVILAIASGTALVELLKQTRAAGVQAQFATLSNNAATGFIKAVGAQGVGTVVSQVFPNERNESTELVREARRLAVAAKTGPLTPAMMEGYAAAKILVEGLRRARPLTREGIRNGLESIQGFNLGGPVVSYSPTDHTGVEFVEMSIVSRSGTFMR</sequence>
<protein>
    <submittedName>
        <fullName evidence="7">ABC transporter substrate-binding protein</fullName>
    </submittedName>
</protein>
<evidence type="ECO:0000313" key="7">
    <source>
        <dbReference type="EMBL" id="MFC3147843.1"/>
    </source>
</evidence>
<organism evidence="7 8">
    <name type="scientific">Piscinibacterium candidicorallinum</name>
    <dbReference type="NCBI Taxonomy" id="1793872"/>
    <lineage>
        <taxon>Bacteria</taxon>
        <taxon>Pseudomonadati</taxon>
        <taxon>Pseudomonadota</taxon>
        <taxon>Betaproteobacteria</taxon>
        <taxon>Burkholderiales</taxon>
        <taxon>Piscinibacterium</taxon>
    </lineage>
</organism>
<evidence type="ECO:0000256" key="5">
    <source>
        <dbReference type="SAM" id="SignalP"/>
    </source>
</evidence>
<feature type="signal peptide" evidence="5">
    <location>
        <begin position="1"/>
        <end position="42"/>
    </location>
</feature>
<keyword evidence="3 5" id="KW-0732">Signal</keyword>
<dbReference type="PROSITE" id="PS51318">
    <property type="entry name" value="TAT"/>
    <property type="match status" value="1"/>
</dbReference>
<dbReference type="PANTHER" id="PTHR47235">
    <property type="entry name" value="BLR6548 PROTEIN"/>
    <property type="match status" value="1"/>
</dbReference>
<dbReference type="Pfam" id="PF13458">
    <property type="entry name" value="Peripla_BP_6"/>
    <property type="match status" value="1"/>
</dbReference>
<feature type="domain" description="Leucine-binding protein" evidence="6">
    <location>
        <begin position="45"/>
        <end position="374"/>
    </location>
</feature>
<dbReference type="Proteomes" id="UP001595556">
    <property type="component" value="Unassembled WGS sequence"/>
</dbReference>
<keyword evidence="2" id="KW-0813">Transport</keyword>
<dbReference type="RefSeq" id="WP_377303264.1">
    <property type="nucleotide sequence ID" value="NZ_CP180191.1"/>
</dbReference>
<dbReference type="PRINTS" id="PR00337">
    <property type="entry name" value="LEUILEVALBP"/>
</dbReference>
<keyword evidence="8" id="KW-1185">Reference proteome</keyword>
<dbReference type="SUPFAM" id="SSF53822">
    <property type="entry name" value="Periplasmic binding protein-like I"/>
    <property type="match status" value="1"/>
</dbReference>
<name>A0ABV7H1Q7_9BURK</name>
<dbReference type="InterPro" id="IPR000709">
    <property type="entry name" value="Leu_Ile_Val-bd"/>
</dbReference>
<evidence type="ECO:0000256" key="1">
    <source>
        <dbReference type="ARBA" id="ARBA00010062"/>
    </source>
</evidence>
<evidence type="ECO:0000259" key="6">
    <source>
        <dbReference type="Pfam" id="PF13458"/>
    </source>
</evidence>
<comment type="caution">
    <text evidence="7">The sequence shown here is derived from an EMBL/GenBank/DDBJ whole genome shotgun (WGS) entry which is preliminary data.</text>
</comment>
<keyword evidence="4" id="KW-0029">Amino-acid transport</keyword>
<dbReference type="InterPro" id="IPR006311">
    <property type="entry name" value="TAT_signal"/>
</dbReference>
<dbReference type="InterPro" id="IPR028081">
    <property type="entry name" value="Leu-bd"/>
</dbReference>
<accession>A0ABV7H1Q7</accession>
<dbReference type="InterPro" id="IPR028082">
    <property type="entry name" value="Peripla_BP_I"/>
</dbReference>
<comment type="similarity">
    <text evidence="1">Belongs to the leucine-binding protein family.</text>
</comment>
<dbReference type="PANTHER" id="PTHR47235:SF1">
    <property type="entry name" value="BLR6548 PROTEIN"/>
    <property type="match status" value="1"/>
</dbReference>